<evidence type="ECO:0008006" key="11">
    <source>
        <dbReference type="Google" id="ProtNLM"/>
    </source>
</evidence>
<dbReference type="Proteomes" id="UP000597444">
    <property type="component" value="Unassembled WGS sequence"/>
</dbReference>
<evidence type="ECO:0000256" key="4">
    <source>
        <dbReference type="ARBA" id="ARBA00023002"/>
    </source>
</evidence>
<keyword evidence="6" id="KW-0812">Transmembrane</keyword>
<feature type="transmembrane region" description="Helical" evidence="6">
    <location>
        <begin position="112"/>
        <end position="133"/>
    </location>
</feature>
<feature type="transmembrane region" description="Helical" evidence="6">
    <location>
        <begin position="200"/>
        <end position="221"/>
    </location>
</feature>
<keyword evidence="10" id="KW-1185">Reference proteome</keyword>
<dbReference type="GO" id="GO:0008482">
    <property type="term" value="F:sulfite oxidase activity"/>
    <property type="evidence" value="ECO:0007669"/>
    <property type="project" value="TreeGrafter"/>
</dbReference>
<keyword evidence="6" id="KW-0472">Membrane</keyword>
<dbReference type="GO" id="GO:0030151">
    <property type="term" value="F:molybdenum ion binding"/>
    <property type="evidence" value="ECO:0007669"/>
    <property type="project" value="InterPro"/>
</dbReference>
<sequence length="548" mass="59399">MKITQLSRKQRFNSGFLAGLVAGILATALMLLLSATLGGISLPEVFGSALTQLMPASVFDYLHQLIGGDAKHYFFYIILIGQCLVFALIGGLASLALPLPPLASLRDEQEQWLWPAGLLLALLLWLLVGLVFLPLTGAGIFGAQLNIGTFNTLLSLAVDGLAFGLLFVFFQNWLIMRYWHSLGTMTAEDMLEASENRRQILRRGLAVVGVATLGVLAWRFITSAGTTATTIVPRVKSKIIPPPTPRYGTFSSVPGLSSEITSNDQYYVVSKNLVSDPTVAASSWQLKVYGKVTQPYTLTYDQIMALPRKQQYESMMCISNEVGGPYMSNALWEGIPLADLLTRAGKIAQGASKVVLHATDDYADSIHLTKALEPTTLVALRMNDATLPQGHGFPARLLVPGIYGMKHVKWITGIEVVDNDFQGYWQQRGWSDPAPIRLTSRIDTPLTGATLKANKDTYIAGVAFSGNKGISEVDVSMDGGKTWSVATLKQPPSNLTWVLWELPWKPAAGNHTLVVRAVDMEGNVQDPSPAPPAPDGSSGYHTIAVMAQ</sequence>
<dbReference type="InterPro" id="IPR036374">
    <property type="entry name" value="OxRdtase_Mopterin-bd_sf"/>
</dbReference>
<dbReference type="Gene3D" id="3.90.420.10">
    <property type="entry name" value="Oxidoreductase, molybdopterin-binding domain"/>
    <property type="match status" value="1"/>
</dbReference>
<keyword evidence="6" id="KW-1133">Transmembrane helix</keyword>
<dbReference type="Pfam" id="PF00174">
    <property type="entry name" value="Oxidored_molyb"/>
    <property type="match status" value="1"/>
</dbReference>
<dbReference type="AlphaFoldDB" id="A0A8J3IL45"/>
<dbReference type="GO" id="GO:0006790">
    <property type="term" value="P:sulfur compound metabolic process"/>
    <property type="evidence" value="ECO:0007669"/>
    <property type="project" value="TreeGrafter"/>
</dbReference>
<evidence type="ECO:0000256" key="3">
    <source>
        <dbReference type="ARBA" id="ARBA00022723"/>
    </source>
</evidence>
<keyword evidence="2" id="KW-0500">Molybdenum</keyword>
<dbReference type="InterPro" id="IPR005066">
    <property type="entry name" value="MoCF_OxRdtse_dimer"/>
</dbReference>
<dbReference type="GO" id="GO:0020037">
    <property type="term" value="F:heme binding"/>
    <property type="evidence" value="ECO:0007669"/>
    <property type="project" value="TreeGrafter"/>
</dbReference>
<evidence type="ECO:0000256" key="6">
    <source>
        <dbReference type="SAM" id="Phobius"/>
    </source>
</evidence>
<dbReference type="Pfam" id="PF03404">
    <property type="entry name" value="Mo-co_dimer"/>
    <property type="match status" value="1"/>
</dbReference>
<feature type="domain" description="Oxidoreductase molybdopterin-binding" evidence="7">
    <location>
        <begin position="277"/>
        <end position="425"/>
    </location>
</feature>
<feature type="transmembrane region" description="Helical" evidence="6">
    <location>
        <begin position="153"/>
        <end position="175"/>
    </location>
</feature>
<dbReference type="GO" id="GO:0043546">
    <property type="term" value="F:molybdopterin cofactor binding"/>
    <property type="evidence" value="ECO:0007669"/>
    <property type="project" value="TreeGrafter"/>
</dbReference>
<dbReference type="PANTHER" id="PTHR19372">
    <property type="entry name" value="SULFITE REDUCTASE"/>
    <property type="match status" value="1"/>
</dbReference>
<dbReference type="InterPro" id="IPR008335">
    <property type="entry name" value="Mopterin_OxRdtase_euk"/>
</dbReference>
<dbReference type="SUPFAM" id="SSF81296">
    <property type="entry name" value="E set domains"/>
    <property type="match status" value="1"/>
</dbReference>
<comment type="cofactor">
    <cofactor evidence="1">
        <name>Mo-molybdopterin</name>
        <dbReference type="ChEBI" id="CHEBI:71302"/>
    </cofactor>
</comment>
<dbReference type="SUPFAM" id="SSF56524">
    <property type="entry name" value="Oxidoreductase molybdopterin-binding domain"/>
    <property type="match status" value="1"/>
</dbReference>
<evidence type="ECO:0000256" key="1">
    <source>
        <dbReference type="ARBA" id="ARBA00001924"/>
    </source>
</evidence>
<evidence type="ECO:0000256" key="5">
    <source>
        <dbReference type="SAM" id="MobiDB-lite"/>
    </source>
</evidence>
<keyword evidence="4" id="KW-0560">Oxidoreductase</keyword>
<feature type="transmembrane region" description="Helical" evidence="6">
    <location>
        <begin position="73"/>
        <end position="100"/>
    </location>
</feature>
<evidence type="ECO:0000259" key="8">
    <source>
        <dbReference type="Pfam" id="PF03404"/>
    </source>
</evidence>
<dbReference type="RefSeq" id="WP_220204045.1">
    <property type="nucleotide sequence ID" value="NZ_BNJK01000001.1"/>
</dbReference>
<dbReference type="EMBL" id="BNJK01000001">
    <property type="protein sequence ID" value="GHO93252.1"/>
    <property type="molecule type" value="Genomic_DNA"/>
</dbReference>
<feature type="transmembrane region" description="Helical" evidence="6">
    <location>
        <begin position="12"/>
        <end position="33"/>
    </location>
</feature>
<keyword evidence="3" id="KW-0479">Metal-binding</keyword>
<evidence type="ECO:0000259" key="7">
    <source>
        <dbReference type="Pfam" id="PF00174"/>
    </source>
</evidence>
<gene>
    <name evidence="9" type="ORF">KSF_033000</name>
</gene>
<comment type="caution">
    <text evidence="9">The sequence shown here is derived from an EMBL/GenBank/DDBJ whole genome shotgun (WGS) entry which is preliminary data.</text>
</comment>
<feature type="domain" description="Moybdenum cofactor oxidoreductase dimerisation" evidence="8">
    <location>
        <begin position="439"/>
        <end position="525"/>
    </location>
</feature>
<accession>A0A8J3IL45</accession>
<protein>
    <recommendedName>
        <fullName evidence="11">Molybdopterin-binding oxidoreductase</fullName>
    </recommendedName>
</protein>
<dbReference type="PRINTS" id="PR00407">
    <property type="entry name" value="EUMOPTERIN"/>
</dbReference>
<evidence type="ECO:0000313" key="9">
    <source>
        <dbReference type="EMBL" id="GHO93252.1"/>
    </source>
</evidence>
<name>A0A8J3IL45_9CHLR</name>
<organism evidence="9 10">
    <name type="scientific">Reticulibacter mediterranei</name>
    <dbReference type="NCBI Taxonomy" id="2778369"/>
    <lineage>
        <taxon>Bacteria</taxon>
        <taxon>Bacillati</taxon>
        <taxon>Chloroflexota</taxon>
        <taxon>Ktedonobacteria</taxon>
        <taxon>Ktedonobacterales</taxon>
        <taxon>Reticulibacteraceae</taxon>
        <taxon>Reticulibacter</taxon>
    </lineage>
</organism>
<dbReference type="InterPro" id="IPR014756">
    <property type="entry name" value="Ig_E-set"/>
</dbReference>
<reference evidence="9" key="1">
    <citation type="submission" date="2020-10" db="EMBL/GenBank/DDBJ databases">
        <title>Taxonomic study of unclassified bacteria belonging to the class Ktedonobacteria.</title>
        <authorList>
            <person name="Yabe S."/>
            <person name="Wang C.M."/>
            <person name="Zheng Y."/>
            <person name="Sakai Y."/>
            <person name="Cavaletti L."/>
            <person name="Monciardini P."/>
            <person name="Donadio S."/>
        </authorList>
    </citation>
    <scope>NUCLEOTIDE SEQUENCE</scope>
    <source>
        <strain evidence="9">ID150040</strain>
    </source>
</reference>
<dbReference type="InterPro" id="IPR000572">
    <property type="entry name" value="OxRdtase_Mopterin-bd_dom"/>
</dbReference>
<proteinExistence type="predicted"/>
<dbReference type="Gene3D" id="2.60.40.650">
    <property type="match status" value="1"/>
</dbReference>
<dbReference type="PANTHER" id="PTHR19372:SF7">
    <property type="entry name" value="SULFITE OXIDASE, MITOCHONDRIAL"/>
    <property type="match status" value="1"/>
</dbReference>
<evidence type="ECO:0000256" key="2">
    <source>
        <dbReference type="ARBA" id="ARBA00022505"/>
    </source>
</evidence>
<evidence type="ECO:0000313" key="10">
    <source>
        <dbReference type="Proteomes" id="UP000597444"/>
    </source>
</evidence>
<feature type="region of interest" description="Disordered" evidence="5">
    <location>
        <begin position="522"/>
        <end position="541"/>
    </location>
</feature>